<reference evidence="2 3" key="1">
    <citation type="submission" date="2019-10" db="EMBL/GenBank/DDBJ databases">
        <title>Dictyobacter vulcani sp. nov., within the class Ktedonobacteria, isolated from soil of volcanic Mt. Zao.</title>
        <authorList>
            <person name="Zheng Y."/>
            <person name="Wang C.M."/>
            <person name="Sakai Y."/>
            <person name="Abe K."/>
            <person name="Yokota A."/>
            <person name="Yabe S."/>
        </authorList>
    </citation>
    <scope>NUCLEOTIDE SEQUENCE [LARGE SCALE GENOMIC DNA]</scope>
    <source>
        <strain evidence="2 3">W12</strain>
    </source>
</reference>
<sequence length="228" mass="25718">MLRTHKGRYQLHPGASKAIWPVSMQRCVHTNQAAQQRRLVIMTGINWIDTLGLLRIHAMYVVSRYMTLSRIVQGGIVFTVIGVAFVLTAIYDWVMLLHHWITFVLFAALCVATTAVVDYIRTERKQQHKPSQPFMHVVNSSFAGIPISKISQSLQATNIGQRIPQTQASGFFSFPETPMPIPDTPLIRVLETIDLSSTNVKHFLDIKPQATNTKDIDARVRNKNIATL</sequence>
<keyword evidence="1" id="KW-0472">Membrane</keyword>
<protein>
    <submittedName>
        <fullName evidence="2">Uncharacterized protein</fullName>
    </submittedName>
</protein>
<feature type="transmembrane region" description="Helical" evidence="1">
    <location>
        <begin position="97"/>
        <end position="120"/>
    </location>
</feature>
<feature type="transmembrane region" description="Helical" evidence="1">
    <location>
        <begin position="71"/>
        <end position="91"/>
    </location>
</feature>
<proteinExistence type="predicted"/>
<keyword evidence="1" id="KW-1133">Transmembrane helix</keyword>
<dbReference type="Proteomes" id="UP000326912">
    <property type="component" value="Unassembled WGS sequence"/>
</dbReference>
<dbReference type="EMBL" id="BKZW01000001">
    <property type="protein sequence ID" value="GER87328.1"/>
    <property type="molecule type" value="Genomic_DNA"/>
</dbReference>
<evidence type="ECO:0000256" key="1">
    <source>
        <dbReference type="SAM" id="Phobius"/>
    </source>
</evidence>
<organism evidence="2 3">
    <name type="scientific">Dictyobacter vulcani</name>
    <dbReference type="NCBI Taxonomy" id="2607529"/>
    <lineage>
        <taxon>Bacteria</taxon>
        <taxon>Bacillati</taxon>
        <taxon>Chloroflexota</taxon>
        <taxon>Ktedonobacteria</taxon>
        <taxon>Ktedonobacterales</taxon>
        <taxon>Dictyobacteraceae</taxon>
        <taxon>Dictyobacter</taxon>
    </lineage>
</organism>
<keyword evidence="3" id="KW-1185">Reference proteome</keyword>
<dbReference type="RefSeq" id="WP_151755342.1">
    <property type="nucleotide sequence ID" value="NZ_BKZW01000001.1"/>
</dbReference>
<accession>A0A5J4KDY8</accession>
<gene>
    <name evidence="2" type="ORF">KDW_14900</name>
</gene>
<name>A0A5J4KDY8_9CHLR</name>
<dbReference type="AlphaFoldDB" id="A0A5J4KDY8"/>
<evidence type="ECO:0000313" key="3">
    <source>
        <dbReference type="Proteomes" id="UP000326912"/>
    </source>
</evidence>
<keyword evidence="1" id="KW-0812">Transmembrane</keyword>
<comment type="caution">
    <text evidence="2">The sequence shown here is derived from an EMBL/GenBank/DDBJ whole genome shotgun (WGS) entry which is preliminary data.</text>
</comment>
<evidence type="ECO:0000313" key="2">
    <source>
        <dbReference type="EMBL" id="GER87328.1"/>
    </source>
</evidence>